<dbReference type="Pfam" id="PF07676">
    <property type="entry name" value="PD40"/>
    <property type="match status" value="2"/>
</dbReference>
<proteinExistence type="predicted"/>
<evidence type="ECO:0008006" key="3">
    <source>
        <dbReference type="Google" id="ProtNLM"/>
    </source>
</evidence>
<name>A0ABP9F003_9FLAO</name>
<dbReference type="EMBL" id="BAABJH010000001">
    <property type="protein sequence ID" value="GAA4886678.1"/>
    <property type="molecule type" value="Genomic_DNA"/>
</dbReference>
<dbReference type="InterPro" id="IPR011659">
    <property type="entry name" value="WD40"/>
</dbReference>
<reference evidence="2" key="1">
    <citation type="journal article" date="2019" name="Int. J. Syst. Evol. Microbiol.">
        <title>The Global Catalogue of Microorganisms (GCM) 10K type strain sequencing project: providing services to taxonomists for standard genome sequencing and annotation.</title>
        <authorList>
            <consortium name="The Broad Institute Genomics Platform"/>
            <consortium name="The Broad Institute Genome Sequencing Center for Infectious Disease"/>
            <person name="Wu L."/>
            <person name="Ma J."/>
        </authorList>
    </citation>
    <scope>NUCLEOTIDE SEQUENCE [LARGE SCALE GENOMIC DNA]</scope>
    <source>
        <strain evidence="2">JCM 18274</strain>
    </source>
</reference>
<protein>
    <recommendedName>
        <fullName evidence="3">WD40-like Beta Propeller Repeat</fullName>
    </recommendedName>
</protein>
<comment type="caution">
    <text evidence="1">The sequence shown here is derived from an EMBL/GenBank/DDBJ whole genome shotgun (WGS) entry which is preliminary data.</text>
</comment>
<organism evidence="1 2">
    <name type="scientific">Flaviramulus aquimarinus</name>
    <dbReference type="NCBI Taxonomy" id="1170456"/>
    <lineage>
        <taxon>Bacteria</taxon>
        <taxon>Pseudomonadati</taxon>
        <taxon>Bacteroidota</taxon>
        <taxon>Flavobacteriia</taxon>
        <taxon>Flavobacteriales</taxon>
        <taxon>Flavobacteriaceae</taxon>
        <taxon>Flaviramulus</taxon>
    </lineage>
</organism>
<dbReference type="Proteomes" id="UP001500433">
    <property type="component" value="Unassembled WGS sequence"/>
</dbReference>
<accession>A0ABP9F003</accession>
<gene>
    <name evidence="1" type="ORF">GCM10023311_07520</name>
</gene>
<evidence type="ECO:0000313" key="1">
    <source>
        <dbReference type="EMBL" id="GAA4886678.1"/>
    </source>
</evidence>
<sequence>MRLTASSKGTYYFDDVSLFNDKPPIVHIRYSRLIDGIHEKPITLDIDTGTTLKFHPFIAPDDSYLIFDSKRENGNADIYISFRQKDGSWGTAINLGDKINTELSDVYGSVTSDGKYFFFTRTLSNGKKNTMWVDAGFIEALRPH</sequence>
<keyword evidence="2" id="KW-1185">Reference proteome</keyword>
<dbReference type="RefSeq" id="WP_345272705.1">
    <property type="nucleotide sequence ID" value="NZ_BAABJH010000001.1"/>
</dbReference>
<evidence type="ECO:0000313" key="2">
    <source>
        <dbReference type="Proteomes" id="UP001500433"/>
    </source>
</evidence>